<dbReference type="VEuPathDB" id="ToxoDB:TGARI_365700"/>
<protein>
    <submittedName>
        <fullName evidence="1">Uncharacterized protein</fullName>
    </submittedName>
</protein>
<proteinExistence type="predicted"/>
<sequence length="156" mass="16999">MFLADTSAATQSTTHPVRAPSRCAGLSVTPFSVFVCLLLSFSLSFPSALRSRQSENGWLLATREGEPTKICARRLLKFSRAPCSLPPFLLPLPFPCKRRQRLSVSRNSVLPPTCYRPLSTSFLGGTERFGSCETLSGLRASYLPCAASSEVPVRLS</sequence>
<evidence type="ECO:0000313" key="2">
    <source>
        <dbReference type="Proteomes" id="UP000074247"/>
    </source>
</evidence>
<reference evidence="1 2" key="1">
    <citation type="journal article" date="2016" name="Nat. Commun.">
        <title>Local admixture of amplified and diversified secreted pathogenesis determinants shapes mosaic Toxoplasma gondii genomes.</title>
        <authorList>
            <person name="Lorenzi H."/>
            <person name="Khan A."/>
            <person name="Behnke M.S."/>
            <person name="Namasivayam S."/>
            <person name="Swapna L.S."/>
            <person name="Hadjithomas M."/>
            <person name="Karamycheva S."/>
            <person name="Pinney D."/>
            <person name="Brunk B.P."/>
            <person name="Ajioka J.W."/>
            <person name="Ajzenberg D."/>
            <person name="Boothroyd J.C."/>
            <person name="Boyle J.P."/>
            <person name="Darde M.L."/>
            <person name="Diaz-Miranda M.A."/>
            <person name="Dubey J.P."/>
            <person name="Fritz H.M."/>
            <person name="Gennari S.M."/>
            <person name="Gregory B.D."/>
            <person name="Kim K."/>
            <person name="Saeij J.P."/>
            <person name="Su C."/>
            <person name="White M.W."/>
            <person name="Zhu X.Q."/>
            <person name="Howe D.K."/>
            <person name="Rosenthal B.M."/>
            <person name="Grigg M.E."/>
            <person name="Parkinson J."/>
            <person name="Liu L."/>
            <person name="Kissinger J.C."/>
            <person name="Roos D.S."/>
            <person name="Sibley L.D."/>
        </authorList>
    </citation>
    <scope>NUCLEOTIDE SEQUENCE [LARGE SCALE GENOMIC DNA]</scope>
    <source>
        <strain evidence="1 2">ARI</strain>
    </source>
</reference>
<comment type="caution">
    <text evidence="1">The sequence shown here is derived from an EMBL/GenBank/DDBJ whole genome shotgun (WGS) entry which is preliminary data.</text>
</comment>
<dbReference type="AlphaFoldDB" id="A0A139XVQ9"/>
<name>A0A139XVQ9_TOXGO</name>
<evidence type="ECO:0000313" key="1">
    <source>
        <dbReference type="EMBL" id="KYF42879.1"/>
    </source>
</evidence>
<gene>
    <name evidence="1" type="ORF">TGARI_365700</name>
</gene>
<dbReference type="EMBL" id="AGQS02004821">
    <property type="protein sequence ID" value="KYF42879.1"/>
    <property type="molecule type" value="Genomic_DNA"/>
</dbReference>
<accession>A0A139XVQ9</accession>
<dbReference type="Proteomes" id="UP000074247">
    <property type="component" value="Unassembled WGS sequence"/>
</dbReference>
<organism evidence="1 2">
    <name type="scientific">Toxoplasma gondii ARI</name>
    <dbReference type="NCBI Taxonomy" id="1074872"/>
    <lineage>
        <taxon>Eukaryota</taxon>
        <taxon>Sar</taxon>
        <taxon>Alveolata</taxon>
        <taxon>Apicomplexa</taxon>
        <taxon>Conoidasida</taxon>
        <taxon>Coccidia</taxon>
        <taxon>Eucoccidiorida</taxon>
        <taxon>Eimeriorina</taxon>
        <taxon>Sarcocystidae</taxon>
        <taxon>Toxoplasma</taxon>
    </lineage>
</organism>